<accession>A0A0N7L539</accession>
<evidence type="ECO:0000313" key="2">
    <source>
        <dbReference type="Proteomes" id="UP000054928"/>
    </source>
</evidence>
<sequence>MFKIQSINCFVVTITNCDKYRLLRVTQILFVLYAQALNCDAHGVIYLNYNSSSTTLITTGITGVVAPATIASLSNNFNMATPAKFLGTQAVARQQLHWPVT</sequence>
<reference evidence="2" key="1">
    <citation type="submission" date="2014-09" db="EMBL/GenBank/DDBJ databases">
        <authorList>
            <person name="Sharma Rahul"/>
            <person name="Thines Marco"/>
        </authorList>
    </citation>
    <scope>NUCLEOTIDE SEQUENCE [LARGE SCALE GENOMIC DNA]</scope>
</reference>
<dbReference type="RefSeq" id="XP_024576772.1">
    <property type="nucleotide sequence ID" value="XM_024726057.1"/>
</dbReference>
<evidence type="ECO:0000313" key="1">
    <source>
        <dbReference type="EMBL" id="CEG40403.1"/>
    </source>
</evidence>
<dbReference type="GeneID" id="36405660"/>
<protein>
    <submittedName>
        <fullName evidence="1">Uncharacterized protein</fullName>
    </submittedName>
</protein>
<organism evidence="1 2">
    <name type="scientific">Plasmopara halstedii</name>
    <name type="common">Downy mildew of sunflower</name>
    <dbReference type="NCBI Taxonomy" id="4781"/>
    <lineage>
        <taxon>Eukaryota</taxon>
        <taxon>Sar</taxon>
        <taxon>Stramenopiles</taxon>
        <taxon>Oomycota</taxon>
        <taxon>Peronosporomycetes</taxon>
        <taxon>Peronosporales</taxon>
        <taxon>Peronosporaceae</taxon>
        <taxon>Plasmopara</taxon>
    </lineage>
</organism>
<dbReference type="AlphaFoldDB" id="A0A0N7L539"/>
<dbReference type="EMBL" id="CCYD01000482">
    <property type="protein sequence ID" value="CEG40403.1"/>
    <property type="molecule type" value="Genomic_DNA"/>
</dbReference>
<proteinExistence type="predicted"/>
<dbReference type="Proteomes" id="UP000054928">
    <property type="component" value="Unassembled WGS sequence"/>
</dbReference>
<keyword evidence="2" id="KW-1185">Reference proteome</keyword>
<name>A0A0N7L539_PLAHL</name>